<dbReference type="eggNOG" id="KOG1857">
    <property type="taxonomic scope" value="Eukaryota"/>
</dbReference>
<dbReference type="InterPro" id="IPR003029">
    <property type="entry name" value="S1_domain"/>
</dbReference>
<dbReference type="InParanoid" id="B7G9U2"/>
<dbReference type="GO" id="GO:0003735">
    <property type="term" value="F:structural constituent of ribosome"/>
    <property type="evidence" value="ECO:0007669"/>
    <property type="project" value="TreeGrafter"/>
</dbReference>
<dbReference type="InterPro" id="IPR023323">
    <property type="entry name" value="Tex-like_dom_sf"/>
</dbReference>
<dbReference type="InterPro" id="IPR012340">
    <property type="entry name" value="NA-bd_OB-fold"/>
</dbReference>
<dbReference type="SMART" id="SM00316">
    <property type="entry name" value="S1"/>
    <property type="match status" value="1"/>
</dbReference>
<reference evidence="4" key="2">
    <citation type="submission" date="2008-08" db="EMBL/GenBank/DDBJ databases">
        <authorList>
            <consortium name="Diatom Consortium"/>
            <person name="Grigoriev I."/>
            <person name="Grimwood J."/>
            <person name="Kuo A."/>
            <person name="Otillar R.P."/>
            <person name="Salamov A."/>
            <person name="Detter J.C."/>
            <person name="Lindquist E."/>
            <person name="Shapiro H."/>
            <person name="Lucas S."/>
            <person name="Glavina del Rio T."/>
            <person name="Pitluck S."/>
            <person name="Rokhsar D."/>
            <person name="Bowler C."/>
        </authorList>
    </citation>
    <scope>GENOME REANNOTATION</scope>
    <source>
        <strain evidence="4">CCAP 1055/1</strain>
    </source>
</reference>
<name>B7G9U2_PHATC</name>
<organism evidence="3 4">
    <name type="scientific">Phaeodactylum tricornutum (strain CCAP 1055/1)</name>
    <dbReference type="NCBI Taxonomy" id="556484"/>
    <lineage>
        <taxon>Eukaryota</taxon>
        <taxon>Sar</taxon>
        <taxon>Stramenopiles</taxon>
        <taxon>Ochrophyta</taxon>
        <taxon>Bacillariophyta</taxon>
        <taxon>Bacillariophyceae</taxon>
        <taxon>Bacillariophycidae</taxon>
        <taxon>Naviculales</taxon>
        <taxon>Phaeodactylaceae</taxon>
        <taxon>Phaeodactylum</taxon>
    </lineage>
</organism>
<dbReference type="InterPro" id="IPR023319">
    <property type="entry name" value="Tex-like_HTH_dom_sf"/>
</dbReference>
<dbReference type="GO" id="GO:0006139">
    <property type="term" value="P:nucleobase-containing compound metabolic process"/>
    <property type="evidence" value="ECO:0007669"/>
    <property type="project" value="InterPro"/>
</dbReference>
<dbReference type="SUPFAM" id="SSF53098">
    <property type="entry name" value="Ribonuclease H-like"/>
    <property type="match status" value="1"/>
</dbReference>
<dbReference type="Gene3D" id="1.10.3500.10">
    <property type="entry name" value="Tex N-terminal region-like"/>
    <property type="match status" value="1"/>
</dbReference>
<dbReference type="STRING" id="556484.B7G9U2"/>
<dbReference type="InterPro" id="IPR037027">
    <property type="entry name" value="YqgF/RNaseH-like_dom_sf"/>
</dbReference>
<protein>
    <recommendedName>
        <fullName evidence="2">S1 motif domain-containing protein</fullName>
    </recommendedName>
</protein>
<dbReference type="Gene3D" id="1.10.10.650">
    <property type="entry name" value="RuvA domain 2-like"/>
    <property type="match status" value="1"/>
</dbReference>
<feature type="region of interest" description="Disordered" evidence="1">
    <location>
        <begin position="804"/>
        <end position="857"/>
    </location>
</feature>
<dbReference type="InterPro" id="IPR055179">
    <property type="entry name" value="Tex-like_central_region"/>
</dbReference>
<dbReference type="InterPro" id="IPR012337">
    <property type="entry name" value="RNaseH-like_sf"/>
</dbReference>
<dbReference type="KEGG" id="pti:PHATRDRAFT_39864"/>
<dbReference type="OrthoDB" id="995477at2759"/>
<dbReference type="PANTHER" id="PTHR10724:SF10">
    <property type="entry name" value="S1 RNA-BINDING DOMAIN-CONTAINING PROTEIN 1"/>
    <property type="match status" value="1"/>
</dbReference>
<dbReference type="GO" id="GO:0003729">
    <property type="term" value="F:mRNA binding"/>
    <property type="evidence" value="ECO:0007669"/>
    <property type="project" value="TreeGrafter"/>
</dbReference>
<feature type="compositionally biased region" description="Polar residues" evidence="1">
    <location>
        <begin position="835"/>
        <end position="849"/>
    </location>
</feature>
<evidence type="ECO:0000259" key="2">
    <source>
        <dbReference type="PROSITE" id="PS50126"/>
    </source>
</evidence>
<dbReference type="Pfam" id="PF00575">
    <property type="entry name" value="S1"/>
    <property type="match status" value="1"/>
</dbReference>
<accession>B7G9U2</accession>
<dbReference type="SUPFAM" id="SSF158832">
    <property type="entry name" value="Tex N-terminal region-like"/>
    <property type="match status" value="1"/>
</dbReference>
<feature type="domain" description="S1 motif" evidence="2">
    <location>
        <begin position="724"/>
        <end position="789"/>
    </location>
</feature>
<evidence type="ECO:0000256" key="1">
    <source>
        <dbReference type="SAM" id="MobiDB-lite"/>
    </source>
</evidence>
<dbReference type="PANTHER" id="PTHR10724">
    <property type="entry name" value="30S RIBOSOMAL PROTEIN S1"/>
    <property type="match status" value="1"/>
</dbReference>
<dbReference type="Gene3D" id="3.30.420.140">
    <property type="entry name" value="YqgF/RNase H-like domain"/>
    <property type="match status" value="1"/>
</dbReference>
<dbReference type="SUPFAM" id="SSF47781">
    <property type="entry name" value="RuvA domain 2-like"/>
    <property type="match status" value="1"/>
</dbReference>
<dbReference type="HOGENOM" id="CLU_306638_0_0_1"/>
<dbReference type="Gene3D" id="1.10.150.310">
    <property type="entry name" value="Tex RuvX-like domain-like"/>
    <property type="match status" value="1"/>
</dbReference>
<dbReference type="Pfam" id="PF12836">
    <property type="entry name" value="HHH_3"/>
    <property type="match status" value="1"/>
</dbReference>
<sequence>MKAASHTATSRTPLYATSSMHDIATATVEPTLLAQAWTPQLLQAESGTPTPSGSTLDDSSALRVVIARAAARTLPLLTDASAVPFVCRYRVDLVNPLTTRQVHLLQTLSSRHASLQSVRAKVLRAAAVAHDGKGNAENEAWISKVQTSTSKAELEDWYAPYKPPSKGSVLDRIQNDHPELIPQLDAFWHGDQDSFSIHRILKQHPKDAVLHVLSTKLIANEPSVVETVQNELWKHAKIRTKPPASPSNDPAADQKYVVYHDFTAPLSRLRDHQILAIRRGVEQKLLQLSYEVDGSKIEACMRYAVRRRWPRHGDALPANLLDEAVHEAPGQVFAENTSRALLAPPASRGGGSSGNNASSRASPPLYLLSVDPGFQAGLKCAVLDVNGHVALQPLTTVKYLGNARTTGVRTMSTLLRDVADATQSNTVVVTLGNGHGTHEARDLLREAAAVATEKLELDIQVVHEAGASVWSVTEAAREEFPNDPPSAIAAVSIGRRWQNPLHELIKVPPASLGLGMYQHDVPPADLDDVLHRTSVDAAAAVGVDVNTCRVEILRKVPGLAKLADAIMAARPLATRQDLLSRVTGLGPKTFQACAGFLRIVDGPEPLDGTLVHPESYDTARWLLQTLSWDLLTVPTNLPPRAEWKSCWKDVLNAGSTQFGVSPERMLSVLENLVDSLINVDPRLRQGNDTGSRRGASPRWDGSNCARLPAGLAHDLAALQAACPVRNVQGTVRNLADFGAFVDFGGPHDGLLHISQMMANRVALDTLLIGQGIGIDIVSVQDHKVSLALAGGAVKNGASVLMPPQTGTGVGSRRTIQGPRITVPVGPKPTGGGKRSASTSKSVRPTNIGRNTKRTKRSTNIDLFGSGTRTGKVPRISLSVRDWQSQKATLFPLALDGGSLMAVYDPICSKFSRIMELVGPRVHGLFSLLRPLGVVTLLCAICRGRSLLFVTNNSFSPSADCDNKHPY</sequence>
<dbReference type="InterPro" id="IPR032639">
    <property type="entry name" value="Tex_YqgF"/>
</dbReference>
<dbReference type="InterPro" id="IPR010994">
    <property type="entry name" value="RuvA_2-like"/>
</dbReference>
<gene>
    <name evidence="3" type="ORF">PHATRDRAFT_39864</name>
</gene>
<keyword evidence="4" id="KW-1185">Reference proteome</keyword>
<dbReference type="Gene3D" id="2.40.50.140">
    <property type="entry name" value="Nucleic acid-binding proteins"/>
    <property type="match status" value="1"/>
</dbReference>
<dbReference type="PaxDb" id="2850-Phatr39864"/>
<dbReference type="Proteomes" id="UP000000759">
    <property type="component" value="Chromosome 21"/>
</dbReference>
<dbReference type="Pfam" id="PF22706">
    <property type="entry name" value="Tex_central_region"/>
    <property type="match status" value="1"/>
</dbReference>
<dbReference type="PROSITE" id="PS50126">
    <property type="entry name" value="S1"/>
    <property type="match status" value="1"/>
</dbReference>
<dbReference type="AlphaFoldDB" id="B7G9U2"/>
<dbReference type="GO" id="GO:0006412">
    <property type="term" value="P:translation"/>
    <property type="evidence" value="ECO:0007669"/>
    <property type="project" value="TreeGrafter"/>
</dbReference>
<dbReference type="RefSeq" id="XP_002183952.1">
    <property type="nucleotide sequence ID" value="XM_002183916.1"/>
</dbReference>
<reference evidence="3 4" key="1">
    <citation type="journal article" date="2008" name="Nature">
        <title>The Phaeodactylum genome reveals the evolutionary history of diatom genomes.</title>
        <authorList>
            <person name="Bowler C."/>
            <person name="Allen A.E."/>
            <person name="Badger J.H."/>
            <person name="Grimwood J."/>
            <person name="Jabbari K."/>
            <person name="Kuo A."/>
            <person name="Maheswari U."/>
            <person name="Martens C."/>
            <person name="Maumus F."/>
            <person name="Otillar R.P."/>
            <person name="Rayko E."/>
            <person name="Salamov A."/>
            <person name="Vandepoele K."/>
            <person name="Beszteri B."/>
            <person name="Gruber A."/>
            <person name="Heijde M."/>
            <person name="Katinka M."/>
            <person name="Mock T."/>
            <person name="Valentin K."/>
            <person name="Verret F."/>
            <person name="Berges J.A."/>
            <person name="Brownlee C."/>
            <person name="Cadoret J.P."/>
            <person name="Chiovitti A."/>
            <person name="Choi C.J."/>
            <person name="Coesel S."/>
            <person name="De Martino A."/>
            <person name="Detter J.C."/>
            <person name="Durkin C."/>
            <person name="Falciatore A."/>
            <person name="Fournet J."/>
            <person name="Haruta M."/>
            <person name="Huysman M.J."/>
            <person name="Jenkins B.D."/>
            <person name="Jiroutova K."/>
            <person name="Jorgensen R.E."/>
            <person name="Joubert Y."/>
            <person name="Kaplan A."/>
            <person name="Kroger N."/>
            <person name="Kroth P.G."/>
            <person name="La Roche J."/>
            <person name="Lindquist E."/>
            <person name="Lommer M."/>
            <person name="Martin-Jezequel V."/>
            <person name="Lopez P.J."/>
            <person name="Lucas S."/>
            <person name="Mangogna M."/>
            <person name="McGinnis K."/>
            <person name="Medlin L.K."/>
            <person name="Montsant A."/>
            <person name="Oudot-Le Secq M.P."/>
            <person name="Napoli C."/>
            <person name="Obornik M."/>
            <person name="Parker M.S."/>
            <person name="Petit J.L."/>
            <person name="Porcel B.M."/>
            <person name="Poulsen N."/>
            <person name="Robison M."/>
            <person name="Rychlewski L."/>
            <person name="Rynearson T.A."/>
            <person name="Schmutz J."/>
            <person name="Shapiro H."/>
            <person name="Siaut M."/>
            <person name="Stanley M."/>
            <person name="Sussman M.R."/>
            <person name="Taylor A.R."/>
            <person name="Vardi A."/>
            <person name="von Dassow P."/>
            <person name="Vyverman W."/>
            <person name="Willis A."/>
            <person name="Wyrwicz L.S."/>
            <person name="Rokhsar D.S."/>
            <person name="Weissenbach J."/>
            <person name="Armbrust E.V."/>
            <person name="Green B.R."/>
            <person name="Van de Peer Y."/>
            <person name="Grigoriev I.V."/>
        </authorList>
    </citation>
    <scope>NUCLEOTIDE SEQUENCE [LARGE SCALE GENOMIC DNA]</scope>
    <source>
        <strain evidence="3 4">CCAP 1055/1</strain>
    </source>
</reference>
<dbReference type="GeneID" id="7195517"/>
<evidence type="ECO:0000313" key="4">
    <source>
        <dbReference type="Proteomes" id="UP000000759"/>
    </source>
</evidence>
<dbReference type="EMBL" id="CM000623">
    <property type="protein sequence ID" value="EEC44621.1"/>
    <property type="molecule type" value="Genomic_DNA"/>
</dbReference>
<dbReference type="Pfam" id="PF16921">
    <property type="entry name" value="Tex_YqgF"/>
    <property type="match status" value="1"/>
</dbReference>
<proteinExistence type="predicted"/>
<dbReference type="InterPro" id="IPR050437">
    <property type="entry name" value="Ribos_protein_bS1-like"/>
</dbReference>
<evidence type="ECO:0000313" key="3">
    <source>
        <dbReference type="EMBL" id="EEC44621.1"/>
    </source>
</evidence>
<dbReference type="SUPFAM" id="SSF50249">
    <property type="entry name" value="Nucleic acid-binding proteins"/>
    <property type="match status" value="1"/>
</dbReference>